<evidence type="ECO:0000313" key="1">
    <source>
        <dbReference type="EMBL" id="OXB57117.1"/>
    </source>
</evidence>
<dbReference type="Proteomes" id="UP000198323">
    <property type="component" value="Unassembled WGS sequence"/>
</dbReference>
<gene>
    <name evidence="1" type="ORF">ASZ78_002422</name>
</gene>
<proteinExistence type="predicted"/>
<keyword evidence="2" id="KW-1185">Reference proteome</keyword>
<accession>A0A226MPB0</accession>
<protein>
    <submittedName>
        <fullName evidence="1">Uncharacterized protein</fullName>
    </submittedName>
</protein>
<name>A0A226MPB0_CALSU</name>
<dbReference type="EMBL" id="MCFN01000572">
    <property type="protein sequence ID" value="OXB57117.1"/>
    <property type="molecule type" value="Genomic_DNA"/>
</dbReference>
<organism evidence="1 2">
    <name type="scientific">Callipepla squamata</name>
    <name type="common">Scaled quail</name>
    <dbReference type="NCBI Taxonomy" id="9009"/>
    <lineage>
        <taxon>Eukaryota</taxon>
        <taxon>Metazoa</taxon>
        <taxon>Chordata</taxon>
        <taxon>Craniata</taxon>
        <taxon>Vertebrata</taxon>
        <taxon>Euteleostomi</taxon>
        <taxon>Archelosauria</taxon>
        <taxon>Archosauria</taxon>
        <taxon>Dinosauria</taxon>
        <taxon>Saurischia</taxon>
        <taxon>Theropoda</taxon>
        <taxon>Coelurosauria</taxon>
        <taxon>Aves</taxon>
        <taxon>Neognathae</taxon>
        <taxon>Galloanserae</taxon>
        <taxon>Galliformes</taxon>
        <taxon>Odontophoridae</taxon>
        <taxon>Callipepla</taxon>
    </lineage>
</organism>
<reference evidence="1 2" key="1">
    <citation type="submission" date="2016-07" db="EMBL/GenBank/DDBJ databases">
        <title>Disparate Historic Effective Population Sizes Predicted by Modern Levels of Genome Diversity for the Scaled Quail (Callipepla squamata) and the Northern Bobwhite (Colinus virginianus): Inferences from First and Second Generation Draft Genome Assemblies for Sympatric New World Quail.</title>
        <authorList>
            <person name="Oldeschulte D.L."/>
            <person name="Halley Y.A."/>
            <person name="Bhattarai E.K."/>
            <person name="Brashear W.A."/>
            <person name="Hill J."/>
            <person name="Metz R.P."/>
            <person name="Johnson C.D."/>
            <person name="Rollins D."/>
            <person name="Peterson M.J."/>
            <person name="Bickhart D.M."/>
            <person name="Decker J.E."/>
            <person name="Seabury C.M."/>
        </authorList>
    </citation>
    <scope>NUCLEOTIDE SEQUENCE [LARGE SCALE GENOMIC DNA]</scope>
    <source>
        <strain evidence="1 2">Texas</strain>
        <tissue evidence="1">Leg muscle</tissue>
    </source>
</reference>
<comment type="caution">
    <text evidence="1">The sequence shown here is derived from an EMBL/GenBank/DDBJ whole genome shotgun (WGS) entry which is preliminary data.</text>
</comment>
<evidence type="ECO:0000313" key="2">
    <source>
        <dbReference type="Proteomes" id="UP000198323"/>
    </source>
</evidence>
<sequence length="90" mass="9766">MSTAQVQTPKSDCTLPSPFLSPQALLTSIPRQRMEPAASSNCTHLGDHRRTGEHCKYCTCRGLNLTALCRGSLLQSPGASKGQVEPKKQR</sequence>
<dbReference type="AlphaFoldDB" id="A0A226MPB0"/>